<protein>
    <recommendedName>
        <fullName evidence="3">Transposase Tc1-like domain-containing protein</fullName>
    </recommendedName>
</protein>
<name>A0ABQ9HJT6_9NEOP</name>
<feature type="compositionally biased region" description="Basic and acidic residues" evidence="2">
    <location>
        <begin position="49"/>
        <end position="58"/>
    </location>
</feature>
<proteinExistence type="predicted"/>
<gene>
    <name evidence="4" type="ORF">PR048_016463</name>
</gene>
<evidence type="ECO:0000256" key="1">
    <source>
        <dbReference type="ARBA" id="ARBA00004123"/>
    </source>
</evidence>
<keyword evidence="5" id="KW-1185">Reference proteome</keyword>
<organism evidence="4 5">
    <name type="scientific">Dryococelus australis</name>
    <dbReference type="NCBI Taxonomy" id="614101"/>
    <lineage>
        <taxon>Eukaryota</taxon>
        <taxon>Metazoa</taxon>
        <taxon>Ecdysozoa</taxon>
        <taxon>Arthropoda</taxon>
        <taxon>Hexapoda</taxon>
        <taxon>Insecta</taxon>
        <taxon>Pterygota</taxon>
        <taxon>Neoptera</taxon>
        <taxon>Polyneoptera</taxon>
        <taxon>Phasmatodea</taxon>
        <taxon>Verophasmatodea</taxon>
        <taxon>Anareolatae</taxon>
        <taxon>Phasmatidae</taxon>
        <taxon>Eurycanthinae</taxon>
        <taxon>Dryococelus</taxon>
    </lineage>
</organism>
<feature type="domain" description="Transposase Tc1-like" evidence="3">
    <location>
        <begin position="53"/>
        <end position="124"/>
    </location>
</feature>
<dbReference type="Proteomes" id="UP001159363">
    <property type="component" value="Chromosome 4"/>
</dbReference>
<dbReference type="Pfam" id="PF01498">
    <property type="entry name" value="HTH_Tnp_Tc3_2"/>
    <property type="match status" value="1"/>
</dbReference>
<evidence type="ECO:0000313" key="5">
    <source>
        <dbReference type="Proteomes" id="UP001159363"/>
    </source>
</evidence>
<evidence type="ECO:0000313" key="4">
    <source>
        <dbReference type="EMBL" id="KAJ8884606.1"/>
    </source>
</evidence>
<dbReference type="InterPro" id="IPR002492">
    <property type="entry name" value="Transposase_Tc1-like"/>
</dbReference>
<reference evidence="4 5" key="1">
    <citation type="submission" date="2023-02" db="EMBL/GenBank/DDBJ databases">
        <title>LHISI_Scaffold_Assembly.</title>
        <authorList>
            <person name="Stuart O.P."/>
            <person name="Cleave R."/>
            <person name="Magrath M.J.L."/>
            <person name="Mikheyev A.S."/>
        </authorList>
    </citation>
    <scope>NUCLEOTIDE SEQUENCE [LARGE SCALE GENOMIC DNA]</scope>
    <source>
        <strain evidence="4">Daus_M_001</strain>
        <tissue evidence="4">Leg muscle</tissue>
    </source>
</reference>
<sequence>MLKCNKSPREKASVLQNVSKTCAAQTIAKYRESGEVNDRRRNNRPKATSPRDDRDLARLAEQNRNASVPVLRTRLQDRCCKKVSVMAVSRLLRTQGLHSYIAVRKLLQTAVFRTNRRIWCRQKRN</sequence>
<evidence type="ECO:0000259" key="3">
    <source>
        <dbReference type="Pfam" id="PF01498"/>
    </source>
</evidence>
<accession>A0ABQ9HJT6</accession>
<comment type="caution">
    <text evidence="4">The sequence shown here is derived from an EMBL/GenBank/DDBJ whole genome shotgun (WGS) entry which is preliminary data.</text>
</comment>
<dbReference type="EMBL" id="JARBHB010000005">
    <property type="protein sequence ID" value="KAJ8884606.1"/>
    <property type="molecule type" value="Genomic_DNA"/>
</dbReference>
<dbReference type="InterPro" id="IPR009057">
    <property type="entry name" value="Homeodomain-like_sf"/>
</dbReference>
<evidence type="ECO:0000256" key="2">
    <source>
        <dbReference type="SAM" id="MobiDB-lite"/>
    </source>
</evidence>
<dbReference type="SUPFAM" id="SSF46689">
    <property type="entry name" value="Homeodomain-like"/>
    <property type="match status" value="1"/>
</dbReference>
<feature type="region of interest" description="Disordered" evidence="2">
    <location>
        <begin position="33"/>
        <end position="63"/>
    </location>
</feature>
<comment type="subcellular location">
    <subcellularLocation>
        <location evidence="1">Nucleus</location>
    </subcellularLocation>
</comment>